<keyword evidence="2" id="KW-1185">Reference proteome</keyword>
<evidence type="ECO:0000313" key="2">
    <source>
        <dbReference type="Proteomes" id="UP000235828"/>
    </source>
</evidence>
<gene>
    <name evidence="1" type="ORF">VTAP4600_B0001</name>
</gene>
<organism evidence="1 2">
    <name type="scientific">Vibrio tapetis subsp. tapetis</name>
    <dbReference type="NCBI Taxonomy" id="1671868"/>
    <lineage>
        <taxon>Bacteria</taxon>
        <taxon>Pseudomonadati</taxon>
        <taxon>Pseudomonadota</taxon>
        <taxon>Gammaproteobacteria</taxon>
        <taxon>Vibrionales</taxon>
        <taxon>Vibrionaceae</taxon>
        <taxon>Vibrio</taxon>
    </lineage>
</organism>
<evidence type="ECO:0000313" key="1">
    <source>
        <dbReference type="EMBL" id="SON51612.1"/>
    </source>
</evidence>
<proteinExistence type="predicted"/>
<dbReference type="EMBL" id="LT960612">
    <property type="protein sequence ID" value="SON51612.1"/>
    <property type="molecule type" value="Genomic_DNA"/>
</dbReference>
<name>A0A2N8ZI69_9VIBR</name>
<dbReference type="KEGG" id="vta:B0001"/>
<protein>
    <submittedName>
        <fullName evidence="1">Uncharacterized protein</fullName>
    </submittedName>
</protein>
<dbReference type="AlphaFoldDB" id="A0A2N8ZI69"/>
<dbReference type="Proteomes" id="UP000235828">
    <property type="component" value="Chromosome B"/>
</dbReference>
<reference evidence="1 2" key="1">
    <citation type="submission" date="2017-10" db="EMBL/GenBank/DDBJ databases">
        <authorList>
            <person name="Banno H."/>
            <person name="Chua N.-H."/>
        </authorList>
    </citation>
    <scope>NUCLEOTIDE SEQUENCE [LARGE SCALE GENOMIC DNA]</scope>
    <source>
        <strain evidence="1">Vibrio tapetis CECT4600</strain>
    </source>
</reference>
<accession>A0A2N8ZI69</accession>
<sequence length="39" mass="4551">MLFPCFLETPHISRSIVRQALDLRTKHLAQTLKAGMDRR</sequence>